<organism evidence="2 3">
    <name type="scientific">Alkalilimnicola ehrlichii</name>
    <dbReference type="NCBI Taxonomy" id="351052"/>
    <lineage>
        <taxon>Bacteria</taxon>
        <taxon>Pseudomonadati</taxon>
        <taxon>Pseudomonadota</taxon>
        <taxon>Gammaproteobacteria</taxon>
        <taxon>Chromatiales</taxon>
        <taxon>Ectothiorhodospiraceae</taxon>
        <taxon>Alkalilimnicola</taxon>
    </lineage>
</organism>
<feature type="chain" id="PRO_5017740759" description="DUF306 domain-containing protein" evidence="1">
    <location>
        <begin position="23"/>
        <end position="235"/>
    </location>
</feature>
<comment type="caution">
    <text evidence="2">The sequence shown here is derived from an EMBL/GenBank/DDBJ whole genome shotgun (WGS) entry which is preliminary data.</text>
</comment>
<protein>
    <recommendedName>
        <fullName evidence="4">DUF306 domain-containing protein</fullName>
    </recommendedName>
</protein>
<dbReference type="PROSITE" id="PS51257">
    <property type="entry name" value="PROKAR_LIPOPROTEIN"/>
    <property type="match status" value="1"/>
</dbReference>
<dbReference type="Proteomes" id="UP000256763">
    <property type="component" value="Unassembled WGS sequence"/>
</dbReference>
<evidence type="ECO:0000256" key="1">
    <source>
        <dbReference type="SAM" id="SignalP"/>
    </source>
</evidence>
<keyword evidence="3" id="KW-1185">Reference proteome</keyword>
<dbReference type="AlphaFoldDB" id="A0A3E0WZA8"/>
<evidence type="ECO:0000313" key="2">
    <source>
        <dbReference type="EMBL" id="RFA37356.1"/>
    </source>
</evidence>
<evidence type="ECO:0000313" key="3">
    <source>
        <dbReference type="Proteomes" id="UP000256763"/>
    </source>
</evidence>
<name>A0A3E0WZA8_9GAMM</name>
<accession>A0A3E0WZA8</accession>
<reference evidence="3" key="1">
    <citation type="submission" date="2017-05" db="EMBL/GenBank/DDBJ databases">
        <authorList>
            <person name="Sharma S."/>
            <person name="Sidhu C."/>
            <person name="Pinnaka A.K."/>
        </authorList>
    </citation>
    <scope>NUCLEOTIDE SEQUENCE [LARGE SCALE GENOMIC DNA]</scope>
    <source>
        <strain evidence="3">AK93</strain>
    </source>
</reference>
<dbReference type="RefSeq" id="WP_116347699.1">
    <property type="nucleotide sequence ID" value="NZ_NFZW01000007.1"/>
</dbReference>
<sequence>MKKRFSLLLPILLGLSACNGSGSSGGNTPDADLSGIWQGTGTQEGVTFDLQGALYDNRIYLVSEQSNIILIGEIHADGNSWSGTIDSYVINESQQGTYPISGTVREQEWLRGETENGTTIDLAFDDQFNRSASLEKISGVWFMSEGEYASSITIDSDGSFFGDSTDGCQYSGEIDIPDAEKNIYRMAMTATGCAHAAGSYEGHAMLLDHLGTEDRLAYGLVSSGYVIVNQFSRED</sequence>
<feature type="signal peptide" evidence="1">
    <location>
        <begin position="1"/>
        <end position="22"/>
    </location>
</feature>
<gene>
    <name evidence="2" type="ORF">CAL65_08590</name>
</gene>
<dbReference type="EMBL" id="NFZW01000007">
    <property type="protein sequence ID" value="RFA37356.1"/>
    <property type="molecule type" value="Genomic_DNA"/>
</dbReference>
<proteinExistence type="predicted"/>
<keyword evidence="1" id="KW-0732">Signal</keyword>
<evidence type="ECO:0008006" key="4">
    <source>
        <dbReference type="Google" id="ProtNLM"/>
    </source>
</evidence>